<organism evidence="2 3">
    <name type="scientific">Streptomyces turgidiscabies (strain Car8)</name>
    <dbReference type="NCBI Taxonomy" id="698760"/>
    <lineage>
        <taxon>Bacteria</taxon>
        <taxon>Bacillati</taxon>
        <taxon>Actinomycetota</taxon>
        <taxon>Actinomycetes</taxon>
        <taxon>Kitasatosporales</taxon>
        <taxon>Streptomycetaceae</taxon>
        <taxon>Streptomyces</taxon>
    </lineage>
</organism>
<accession>L7EZA8</accession>
<gene>
    <name evidence="2" type="ORF">STRTUCAR8_05177</name>
</gene>
<evidence type="ECO:0000256" key="1">
    <source>
        <dbReference type="SAM" id="MobiDB-lite"/>
    </source>
</evidence>
<name>L7EZA8_STRT8</name>
<proteinExistence type="predicted"/>
<dbReference type="EMBL" id="AEJB01000467">
    <property type="protein sequence ID" value="ELP64219.1"/>
    <property type="molecule type" value="Genomic_DNA"/>
</dbReference>
<sequence length="48" mass="5102">MNGGAATAFLPNFVGFPSLRGLHSSTVQPRRTPERATDGHEPVVRTPA</sequence>
<comment type="caution">
    <text evidence="2">The sequence shown here is derived from an EMBL/GenBank/DDBJ whole genome shotgun (WGS) entry which is preliminary data.</text>
</comment>
<keyword evidence="3" id="KW-1185">Reference proteome</keyword>
<evidence type="ECO:0000313" key="3">
    <source>
        <dbReference type="Proteomes" id="UP000010931"/>
    </source>
</evidence>
<feature type="region of interest" description="Disordered" evidence="1">
    <location>
        <begin position="23"/>
        <end position="48"/>
    </location>
</feature>
<dbReference type="Proteomes" id="UP000010931">
    <property type="component" value="Unassembled WGS sequence"/>
</dbReference>
<feature type="non-terminal residue" evidence="2">
    <location>
        <position position="48"/>
    </location>
</feature>
<reference evidence="2 3" key="1">
    <citation type="journal article" date="2011" name="Plasmid">
        <title>Streptomyces turgidiscabies Car8 contains a modular pathogenicity island that shares virulence genes with other actinobacterial plant pathogens.</title>
        <authorList>
            <person name="Huguet-Tapia J.C."/>
            <person name="Badger J.H."/>
            <person name="Loria R."/>
            <person name="Pettis G.S."/>
        </authorList>
    </citation>
    <scope>NUCLEOTIDE SEQUENCE [LARGE SCALE GENOMIC DNA]</scope>
    <source>
        <strain evidence="2 3">Car8</strain>
    </source>
</reference>
<protein>
    <submittedName>
        <fullName evidence="2">Uncharacterized protein</fullName>
    </submittedName>
</protein>
<evidence type="ECO:0000313" key="2">
    <source>
        <dbReference type="EMBL" id="ELP64219.1"/>
    </source>
</evidence>
<dbReference type="AlphaFoldDB" id="L7EZA8"/>
<feature type="compositionally biased region" description="Basic and acidic residues" evidence="1">
    <location>
        <begin position="31"/>
        <end position="48"/>
    </location>
</feature>